<comment type="caution">
    <text evidence="2">The sequence shown here is derived from an EMBL/GenBank/DDBJ whole genome shotgun (WGS) entry which is preliminary data.</text>
</comment>
<name>A0AAV0LI42_9ROSI</name>
<dbReference type="AlphaFoldDB" id="A0AAV0LI42"/>
<proteinExistence type="predicted"/>
<dbReference type="EMBL" id="CAMGYJ010000006">
    <property type="protein sequence ID" value="CAI0434229.1"/>
    <property type="molecule type" value="Genomic_DNA"/>
</dbReference>
<evidence type="ECO:0000256" key="1">
    <source>
        <dbReference type="SAM" id="MobiDB-lite"/>
    </source>
</evidence>
<reference evidence="2" key="1">
    <citation type="submission" date="2022-08" db="EMBL/GenBank/DDBJ databases">
        <authorList>
            <person name="Gutierrez-Valencia J."/>
        </authorList>
    </citation>
    <scope>NUCLEOTIDE SEQUENCE</scope>
</reference>
<keyword evidence="3" id="KW-1185">Reference proteome</keyword>
<organism evidence="2 3">
    <name type="scientific">Linum tenue</name>
    <dbReference type="NCBI Taxonomy" id="586396"/>
    <lineage>
        <taxon>Eukaryota</taxon>
        <taxon>Viridiplantae</taxon>
        <taxon>Streptophyta</taxon>
        <taxon>Embryophyta</taxon>
        <taxon>Tracheophyta</taxon>
        <taxon>Spermatophyta</taxon>
        <taxon>Magnoliopsida</taxon>
        <taxon>eudicotyledons</taxon>
        <taxon>Gunneridae</taxon>
        <taxon>Pentapetalae</taxon>
        <taxon>rosids</taxon>
        <taxon>fabids</taxon>
        <taxon>Malpighiales</taxon>
        <taxon>Linaceae</taxon>
        <taxon>Linum</taxon>
    </lineage>
</organism>
<dbReference type="Proteomes" id="UP001154282">
    <property type="component" value="Unassembled WGS sequence"/>
</dbReference>
<feature type="region of interest" description="Disordered" evidence="1">
    <location>
        <begin position="52"/>
        <end position="78"/>
    </location>
</feature>
<evidence type="ECO:0000313" key="2">
    <source>
        <dbReference type="EMBL" id="CAI0434229.1"/>
    </source>
</evidence>
<feature type="non-terminal residue" evidence="2">
    <location>
        <position position="1"/>
    </location>
</feature>
<sequence>FFFLFSSNSRSLIDISKIRPLHKKAEGDLISYIILVTTPVSGITNWETLESSGHKTNKQTKKVQGQNTKIKISPASPQ</sequence>
<accession>A0AAV0LI42</accession>
<protein>
    <submittedName>
        <fullName evidence="2">Uncharacterized protein</fullName>
    </submittedName>
</protein>
<gene>
    <name evidence="2" type="ORF">LITE_LOCUS24200</name>
</gene>
<evidence type="ECO:0000313" key="3">
    <source>
        <dbReference type="Proteomes" id="UP001154282"/>
    </source>
</evidence>